<accession>A0A4V1RTX9</accession>
<dbReference type="AlphaFoldDB" id="A0A4V1RTX9"/>
<gene>
    <name evidence="1" type="ORF">D3273_25180</name>
</gene>
<proteinExistence type="predicted"/>
<sequence length="126" mass="13355">MRDLLPILPALVLPAIGASTTPGPSLDNLVADLEARFDALEAHCLIYDTGADIGPDFGRLDAMVTAAVQRIADIPAPDLDGLRVKARLLIESPPVREDEERSSAIGVLLSLDVLRLLGPGGWRHGS</sequence>
<keyword evidence="2" id="KW-1185">Reference proteome</keyword>
<comment type="caution">
    <text evidence="1">The sequence shown here is derived from an EMBL/GenBank/DDBJ whole genome shotgun (WGS) entry which is preliminary data.</text>
</comment>
<organism evidence="1 2">
    <name type="scientific">Lichenibacterium minor</name>
    <dbReference type="NCBI Taxonomy" id="2316528"/>
    <lineage>
        <taxon>Bacteria</taxon>
        <taxon>Pseudomonadati</taxon>
        <taxon>Pseudomonadota</taxon>
        <taxon>Alphaproteobacteria</taxon>
        <taxon>Hyphomicrobiales</taxon>
        <taxon>Lichenihabitantaceae</taxon>
        <taxon>Lichenibacterium</taxon>
    </lineage>
</organism>
<protein>
    <submittedName>
        <fullName evidence="1">Uncharacterized protein</fullName>
    </submittedName>
</protein>
<name>A0A4V1RTX9_9HYPH</name>
<dbReference type="RefSeq" id="WP_129229716.1">
    <property type="nucleotide sequence ID" value="NZ_QYBB01000063.1"/>
</dbReference>
<dbReference type="EMBL" id="QYBB01000063">
    <property type="protein sequence ID" value="RYC29214.1"/>
    <property type="molecule type" value="Genomic_DNA"/>
</dbReference>
<evidence type="ECO:0000313" key="2">
    <source>
        <dbReference type="Proteomes" id="UP000290759"/>
    </source>
</evidence>
<reference evidence="1 2" key="2">
    <citation type="submission" date="2019-02" db="EMBL/GenBank/DDBJ databases">
        <title>'Lichenibacterium ramalinii' gen. nov. sp. nov., 'Lichenibacterium minor' gen. nov. sp. nov.</title>
        <authorList>
            <person name="Pankratov T."/>
        </authorList>
    </citation>
    <scope>NUCLEOTIDE SEQUENCE [LARGE SCALE GENOMIC DNA]</scope>
    <source>
        <strain evidence="1 2">RmlP026</strain>
    </source>
</reference>
<evidence type="ECO:0000313" key="1">
    <source>
        <dbReference type="EMBL" id="RYC29214.1"/>
    </source>
</evidence>
<dbReference type="Proteomes" id="UP000290759">
    <property type="component" value="Unassembled WGS sequence"/>
</dbReference>
<reference evidence="1 2" key="1">
    <citation type="submission" date="2018-12" db="EMBL/GenBank/DDBJ databases">
        <authorList>
            <person name="Grouzdev D.S."/>
            <person name="Krutkina M.S."/>
        </authorList>
    </citation>
    <scope>NUCLEOTIDE SEQUENCE [LARGE SCALE GENOMIC DNA]</scope>
    <source>
        <strain evidence="1 2">RmlP026</strain>
    </source>
</reference>